<gene>
    <name evidence="5" type="ORF">FD29_GL000748</name>
</gene>
<sequence length="487" mass="54006">MTIKKGKKWALSFLAVSATALVGMNTVIIVKADELSEKKAIQAQAKISDNEIKDGGNVETDFPNYQQNELGYAAHFHIFANEAHLNTHTNGNVATGVLYGNVNFGTNIINNLVTDDISYIEDAKKIAASSFVSSGDIRKNKVIFGINNEIDFSDIKCPTVNLVRLGNLLKEETYQDKGTNKYIDFEKSFQELASKSQELIQRKRHAEITSENFVDPNNRTIDIRDYQPNDHNQIVLKLSSDVLNSGTPLKIKGLSADAGGTNVVINVDTSGVSEYVMNSQIELYYDNGEELGTDNQREPQETELFDDNHLLWNFYDSTSADQLFRGKVLFDRVFMGSVLSPKAELEVKHNLDGNIIANKINVNGGETHRWDYQNETPEPESIPNPEPDPEPNPDPEPTPTPDPDLNIDPDLVKVEGSSEYTDTESEKLPANVIETTQMKSALPVDETEPMSTNSKLPSTGVKSGILAPIVGFMLLAVTLINRKERKK</sequence>
<evidence type="ECO:0000259" key="4">
    <source>
        <dbReference type="Pfam" id="PF20597"/>
    </source>
</evidence>
<evidence type="ECO:0000256" key="2">
    <source>
        <dbReference type="SAM" id="Phobius"/>
    </source>
</evidence>
<keyword evidence="6" id="KW-1185">Reference proteome</keyword>
<feature type="signal peptide" evidence="3">
    <location>
        <begin position="1"/>
        <end position="20"/>
    </location>
</feature>
<dbReference type="NCBIfam" id="TIGR01167">
    <property type="entry name" value="LPXTG_anchor"/>
    <property type="match status" value="1"/>
</dbReference>
<proteinExistence type="predicted"/>
<comment type="caution">
    <text evidence="5">The sequence shown here is derived from an EMBL/GenBank/DDBJ whole genome shotgun (WGS) entry which is preliminary data.</text>
</comment>
<dbReference type="Proteomes" id="UP000050872">
    <property type="component" value="Unassembled WGS sequence"/>
</dbReference>
<dbReference type="AlphaFoldDB" id="A0A0R1QQY8"/>
<evidence type="ECO:0000313" key="6">
    <source>
        <dbReference type="Proteomes" id="UP000050872"/>
    </source>
</evidence>
<evidence type="ECO:0000256" key="3">
    <source>
        <dbReference type="SAM" id="SignalP"/>
    </source>
</evidence>
<feature type="chain" id="PRO_5039331806" description="Choice-of-anchor A domain-containing protein" evidence="3">
    <location>
        <begin position="21"/>
        <end position="487"/>
    </location>
</feature>
<name>A0A0R1QQY8_9LACO</name>
<dbReference type="InterPro" id="IPR026588">
    <property type="entry name" value="Choice_anch_A"/>
</dbReference>
<reference evidence="5 6" key="1">
    <citation type="journal article" date="2015" name="Genome Announc.">
        <title>Expanding the biotechnology potential of lactobacilli through comparative genomics of 213 strains and associated genera.</title>
        <authorList>
            <person name="Sun Z."/>
            <person name="Harris H.M."/>
            <person name="McCann A."/>
            <person name="Guo C."/>
            <person name="Argimon S."/>
            <person name="Zhang W."/>
            <person name="Yang X."/>
            <person name="Jeffery I.B."/>
            <person name="Cooney J.C."/>
            <person name="Kagawa T.F."/>
            <person name="Liu W."/>
            <person name="Song Y."/>
            <person name="Salvetti E."/>
            <person name="Wrobel A."/>
            <person name="Rasinkangas P."/>
            <person name="Parkhill J."/>
            <person name="Rea M.C."/>
            <person name="O'Sullivan O."/>
            <person name="Ritari J."/>
            <person name="Douillard F.P."/>
            <person name="Paul Ross R."/>
            <person name="Yang R."/>
            <person name="Briner A.E."/>
            <person name="Felis G.E."/>
            <person name="de Vos W.M."/>
            <person name="Barrangou R."/>
            <person name="Klaenhammer T.R."/>
            <person name="Caufield P.W."/>
            <person name="Cui Y."/>
            <person name="Zhang H."/>
            <person name="O'Toole P.W."/>
        </authorList>
    </citation>
    <scope>NUCLEOTIDE SEQUENCE [LARGE SCALE GENOMIC DNA]</scope>
    <source>
        <strain evidence="5 6">DSM 14500</strain>
    </source>
</reference>
<dbReference type="OrthoDB" id="2329348at2"/>
<dbReference type="PATRIC" id="fig|1423770.3.peg.769"/>
<evidence type="ECO:0000256" key="1">
    <source>
        <dbReference type="SAM" id="MobiDB-lite"/>
    </source>
</evidence>
<dbReference type="RefSeq" id="WP_057888244.1">
    <property type="nucleotide sequence ID" value="NZ_AZEZ01000076.1"/>
</dbReference>
<protein>
    <recommendedName>
        <fullName evidence="4">Choice-of-anchor A domain-containing protein</fullName>
    </recommendedName>
</protein>
<dbReference type="EMBL" id="AZEZ01000076">
    <property type="protein sequence ID" value="KRL43603.1"/>
    <property type="molecule type" value="Genomic_DNA"/>
</dbReference>
<organism evidence="5 6">
    <name type="scientific">Companilactobacillus mindensis DSM 14500</name>
    <dbReference type="NCBI Taxonomy" id="1423770"/>
    <lineage>
        <taxon>Bacteria</taxon>
        <taxon>Bacillati</taxon>
        <taxon>Bacillota</taxon>
        <taxon>Bacilli</taxon>
        <taxon>Lactobacillales</taxon>
        <taxon>Lactobacillaceae</taxon>
        <taxon>Companilactobacillus</taxon>
    </lineage>
</organism>
<accession>A0A0R1QQY8</accession>
<dbReference type="Pfam" id="PF20597">
    <property type="entry name" value="pAdhesive_15"/>
    <property type="match status" value="1"/>
</dbReference>
<dbReference type="STRING" id="1423770.FD29_GL000748"/>
<feature type="transmembrane region" description="Helical" evidence="2">
    <location>
        <begin position="460"/>
        <end position="480"/>
    </location>
</feature>
<keyword evidence="2" id="KW-1133">Transmembrane helix</keyword>
<evidence type="ECO:0000313" key="5">
    <source>
        <dbReference type="EMBL" id="KRL43603.1"/>
    </source>
</evidence>
<keyword evidence="3" id="KW-0732">Signal</keyword>
<dbReference type="NCBIfam" id="TIGR04215">
    <property type="entry name" value="choice_anch_A"/>
    <property type="match status" value="1"/>
</dbReference>
<feature type="region of interest" description="Disordered" evidence="1">
    <location>
        <begin position="367"/>
        <end position="410"/>
    </location>
</feature>
<keyword evidence="2" id="KW-0812">Transmembrane</keyword>
<keyword evidence="2" id="KW-0472">Membrane</keyword>
<feature type="domain" description="Choice-of-anchor A" evidence="4">
    <location>
        <begin position="70"/>
        <end position="368"/>
    </location>
</feature>